<accession>A0A2W0HV65</accession>
<sequence>MTVRFAIIGCGFIAKKHIEAIAGLPHAKLTALCDVVPGRAEAAGQLYKNVSNDSSPVRFYTDVSALLADPEVDAVVIAVISSLHASIARDALQAGKHVMLEKPMALSLKEADTLNQTAEADGLQLLVCHQLRYRPLFRKIKQLMDDGTLGKPYLGVASIRINRGEHYYSSASWRGTWELDGGMLINQGIHLVDLLQWYLGEVSSVYGDIGKGSIKKETEDLAAGVVTFKNKARGIIEANTVTLPSNIGYGLSLFCEKGSIVVEGPALTSVTRWFLKDDPASQPDPSVITNTQEQLYMYEDFIESIKDPAHTPLMGGTEGKKALETIFGLYQSARLRHPVSLPIRSFHIRNMEGGDLS</sequence>
<dbReference type="Gene3D" id="3.40.50.720">
    <property type="entry name" value="NAD(P)-binding Rossmann-like Domain"/>
    <property type="match status" value="1"/>
</dbReference>
<dbReference type="GO" id="GO:0000166">
    <property type="term" value="F:nucleotide binding"/>
    <property type="evidence" value="ECO:0007669"/>
    <property type="project" value="InterPro"/>
</dbReference>
<comment type="caution">
    <text evidence="3">The sequence shown here is derived from an EMBL/GenBank/DDBJ whole genome shotgun (WGS) entry which is preliminary data.</text>
</comment>
<dbReference type="SUPFAM" id="SSF55347">
    <property type="entry name" value="Glyceraldehyde-3-phosphate dehydrogenase-like, C-terminal domain"/>
    <property type="match status" value="1"/>
</dbReference>
<protein>
    <submittedName>
        <fullName evidence="3">Oxidoreductase</fullName>
    </submittedName>
</protein>
<dbReference type="PANTHER" id="PTHR43249">
    <property type="entry name" value="UDP-N-ACETYL-2-AMINO-2-DEOXY-D-GLUCURONATE OXIDASE"/>
    <property type="match status" value="1"/>
</dbReference>
<dbReference type="PANTHER" id="PTHR43249:SF1">
    <property type="entry name" value="D-GLUCOSIDE 3-DEHYDROGENASE"/>
    <property type="match status" value="1"/>
</dbReference>
<dbReference type="Proteomes" id="UP000248066">
    <property type="component" value="Unassembled WGS sequence"/>
</dbReference>
<organism evidence="3 4">
    <name type="scientific">Alteribacter lacisalsi</name>
    <dbReference type="NCBI Taxonomy" id="2045244"/>
    <lineage>
        <taxon>Bacteria</taxon>
        <taxon>Bacillati</taxon>
        <taxon>Bacillota</taxon>
        <taxon>Bacilli</taxon>
        <taxon>Bacillales</taxon>
        <taxon>Bacillaceae</taxon>
        <taxon>Alteribacter</taxon>
    </lineage>
</organism>
<evidence type="ECO:0000313" key="3">
    <source>
        <dbReference type="EMBL" id="PYZ97568.1"/>
    </source>
</evidence>
<feature type="domain" description="Gfo/Idh/MocA-like oxidoreductase N-terminal" evidence="1">
    <location>
        <begin position="3"/>
        <end position="127"/>
    </location>
</feature>
<keyword evidence="4" id="KW-1185">Reference proteome</keyword>
<name>A0A2W0HV65_9BACI</name>
<dbReference type="AlphaFoldDB" id="A0A2W0HV65"/>
<dbReference type="InterPro" id="IPR036291">
    <property type="entry name" value="NAD(P)-bd_dom_sf"/>
</dbReference>
<evidence type="ECO:0000259" key="2">
    <source>
        <dbReference type="Pfam" id="PF22725"/>
    </source>
</evidence>
<dbReference type="InterPro" id="IPR052515">
    <property type="entry name" value="Gfo/Idh/MocA_Oxidoreductase"/>
</dbReference>
<dbReference type="RefSeq" id="WP_110516777.1">
    <property type="nucleotide sequence ID" value="NZ_PDOF01000001.1"/>
</dbReference>
<dbReference type="InterPro" id="IPR000683">
    <property type="entry name" value="Gfo/Idh/MocA-like_OxRdtase_N"/>
</dbReference>
<gene>
    <name evidence="3" type="ORF">CR205_02940</name>
</gene>
<dbReference type="SUPFAM" id="SSF51735">
    <property type="entry name" value="NAD(P)-binding Rossmann-fold domains"/>
    <property type="match status" value="1"/>
</dbReference>
<dbReference type="Pfam" id="PF22725">
    <property type="entry name" value="GFO_IDH_MocA_C3"/>
    <property type="match status" value="1"/>
</dbReference>
<evidence type="ECO:0000313" key="4">
    <source>
        <dbReference type="Proteomes" id="UP000248066"/>
    </source>
</evidence>
<reference evidence="3 4" key="1">
    <citation type="submission" date="2017-10" db="EMBL/GenBank/DDBJ databases">
        <title>Bacillus sp. nov., a halophilic bacterium isolated from a Yangshapao Lake.</title>
        <authorList>
            <person name="Wang H."/>
        </authorList>
    </citation>
    <scope>NUCLEOTIDE SEQUENCE [LARGE SCALE GENOMIC DNA]</scope>
    <source>
        <strain evidence="3 4">YSP-3</strain>
    </source>
</reference>
<feature type="domain" description="GFO/IDH/MocA-like oxidoreductase" evidence="2">
    <location>
        <begin position="137"/>
        <end position="261"/>
    </location>
</feature>
<dbReference type="Gene3D" id="3.30.360.10">
    <property type="entry name" value="Dihydrodipicolinate Reductase, domain 2"/>
    <property type="match status" value="1"/>
</dbReference>
<proteinExistence type="predicted"/>
<dbReference type="InterPro" id="IPR055170">
    <property type="entry name" value="GFO_IDH_MocA-like_dom"/>
</dbReference>
<dbReference type="Pfam" id="PF01408">
    <property type="entry name" value="GFO_IDH_MocA"/>
    <property type="match status" value="1"/>
</dbReference>
<dbReference type="EMBL" id="PDOF01000001">
    <property type="protein sequence ID" value="PYZ97568.1"/>
    <property type="molecule type" value="Genomic_DNA"/>
</dbReference>
<dbReference type="OrthoDB" id="9815825at2"/>
<evidence type="ECO:0000259" key="1">
    <source>
        <dbReference type="Pfam" id="PF01408"/>
    </source>
</evidence>